<sequence length="135" mass="14791">MYTPINIRVTAFQLLTSTISSTSAIPVKTLDIENPQLDLVHDDSIKSLENLELEDLEDKCLLTNIYDLDLKIQPQPADVVNDCDKLEQQGKSVIISGSIKSDIEDTLETVAGGIGSLTADDSVINIVVLMDIQYL</sequence>
<name>A0A815CQR6_9BILA</name>
<accession>A0A815CQR6</accession>
<reference evidence="1" key="1">
    <citation type="submission" date="2021-02" db="EMBL/GenBank/DDBJ databases">
        <authorList>
            <person name="Nowell W R."/>
        </authorList>
    </citation>
    <scope>NUCLEOTIDE SEQUENCE</scope>
</reference>
<dbReference type="Proteomes" id="UP000663864">
    <property type="component" value="Unassembled WGS sequence"/>
</dbReference>
<dbReference type="Proteomes" id="UP000663836">
    <property type="component" value="Unassembled WGS sequence"/>
</dbReference>
<dbReference type="EMBL" id="CAJNOT010002144">
    <property type="protein sequence ID" value="CAF1288391.1"/>
    <property type="molecule type" value="Genomic_DNA"/>
</dbReference>
<gene>
    <name evidence="2" type="ORF">JBS370_LOCUS16051</name>
    <name evidence="1" type="ORF">ZHD862_LOCUS27312</name>
</gene>
<dbReference type="EMBL" id="CAJOBD010001580">
    <property type="protein sequence ID" value="CAF3814172.1"/>
    <property type="molecule type" value="Genomic_DNA"/>
</dbReference>
<dbReference type="AlphaFoldDB" id="A0A815CQR6"/>
<protein>
    <submittedName>
        <fullName evidence="1">Uncharacterized protein</fullName>
    </submittedName>
</protein>
<proteinExistence type="predicted"/>
<comment type="caution">
    <text evidence="1">The sequence shown here is derived from an EMBL/GenBank/DDBJ whole genome shotgun (WGS) entry which is preliminary data.</text>
</comment>
<evidence type="ECO:0000313" key="2">
    <source>
        <dbReference type="EMBL" id="CAF3814172.1"/>
    </source>
</evidence>
<evidence type="ECO:0000313" key="3">
    <source>
        <dbReference type="Proteomes" id="UP000663864"/>
    </source>
</evidence>
<organism evidence="1 3">
    <name type="scientific">Rotaria sordida</name>
    <dbReference type="NCBI Taxonomy" id="392033"/>
    <lineage>
        <taxon>Eukaryota</taxon>
        <taxon>Metazoa</taxon>
        <taxon>Spiralia</taxon>
        <taxon>Gnathifera</taxon>
        <taxon>Rotifera</taxon>
        <taxon>Eurotatoria</taxon>
        <taxon>Bdelloidea</taxon>
        <taxon>Philodinida</taxon>
        <taxon>Philodinidae</taxon>
        <taxon>Rotaria</taxon>
    </lineage>
</organism>
<evidence type="ECO:0000313" key="1">
    <source>
        <dbReference type="EMBL" id="CAF1288391.1"/>
    </source>
</evidence>